<evidence type="ECO:0000313" key="2">
    <source>
        <dbReference type="Proteomes" id="UP000276133"/>
    </source>
</evidence>
<gene>
    <name evidence="1" type="ORF">BpHYR1_002019</name>
</gene>
<dbReference type="AlphaFoldDB" id="A0A3M7QB40"/>
<reference evidence="1 2" key="1">
    <citation type="journal article" date="2018" name="Sci. Rep.">
        <title>Genomic signatures of local adaptation to the degree of environmental predictability in rotifers.</title>
        <authorList>
            <person name="Franch-Gras L."/>
            <person name="Hahn C."/>
            <person name="Garcia-Roger E.M."/>
            <person name="Carmona M.J."/>
            <person name="Serra M."/>
            <person name="Gomez A."/>
        </authorList>
    </citation>
    <scope>NUCLEOTIDE SEQUENCE [LARGE SCALE GENOMIC DNA]</scope>
    <source>
        <strain evidence="1">HYR1</strain>
    </source>
</reference>
<dbReference type="EMBL" id="REGN01006750">
    <property type="protein sequence ID" value="RNA08432.1"/>
    <property type="molecule type" value="Genomic_DNA"/>
</dbReference>
<name>A0A3M7QB40_BRAPC</name>
<comment type="caution">
    <text evidence="1">The sequence shown here is derived from an EMBL/GenBank/DDBJ whole genome shotgun (WGS) entry which is preliminary data.</text>
</comment>
<keyword evidence="2" id="KW-1185">Reference proteome</keyword>
<dbReference type="Proteomes" id="UP000276133">
    <property type="component" value="Unassembled WGS sequence"/>
</dbReference>
<accession>A0A3M7QB40</accession>
<sequence length="89" mass="9899">MIEIVVDGELYFAHGFDCVRLVTQSQVFEVFFEVLFDGVLSAQLPCALGSCSAWHLRLVCTAFRNLLGDMLTGPLESEADEEMGLEVRI</sequence>
<protein>
    <submittedName>
        <fullName evidence="1">Uncharacterized protein</fullName>
    </submittedName>
</protein>
<evidence type="ECO:0000313" key="1">
    <source>
        <dbReference type="EMBL" id="RNA08432.1"/>
    </source>
</evidence>
<organism evidence="1 2">
    <name type="scientific">Brachionus plicatilis</name>
    <name type="common">Marine rotifer</name>
    <name type="synonym">Brachionus muelleri</name>
    <dbReference type="NCBI Taxonomy" id="10195"/>
    <lineage>
        <taxon>Eukaryota</taxon>
        <taxon>Metazoa</taxon>
        <taxon>Spiralia</taxon>
        <taxon>Gnathifera</taxon>
        <taxon>Rotifera</taxon>
        <taxon>Eurotatoria</taxon>
        <taxon>Monogononta</taxon>
        <taxon>Pseudotrocha</taxon>
        <taxon>Ploima</taxon>
        <taxon>Brachionidae</taxon>
        <taxon>Brachionus</taxon>
    </lineage>
</organism>
<proteinExistence type="predicted"/>